<reference evidence="3" key="1">
    <citation type="submission" date="2017-07" db="EMBL/GenBank/DDBJ databases">
        <title>Comparative genome mining reveals phylogenetic distribution patterns of secondary metabolites in Amycolatopsis.</title>
        <authorList>
            <person name="Adamek M."/>
            <person name="Alanjary M."/>
            <person name="Sales-Ortells H."/>
            <person name="Goodfellow M."/>
            <person name="Bull A.T."/>
            <person name="Kalinowski J."/>
            <person name="Ziemert N."/>
        </authorList>
    </citation>
    <scope>NUCLEOTIDE SEQUENCE [LARGE SCALE GENOMIC DNA]</scope>
    <source>
        <strain evidence="3">H5</strain>
    </source>
</reference>
<evidence type="ECO:0000313" key="3">
    <source>
        <dbReference type="Proteomes" id="UP000215199"/>
    </source>
</evidence>
<dbReference type="AlphaFoldDB" id="A0A229SJX9"/>
<dbReference type="OrthoDB" id="3382273at2"/>
<accession>A0A229SJX9</accession>
<name>A0A229SJX9_9PSEU</name>
<protein>
    <submittedName>
        <fullName evidence="2">Pyridoxamine 5'-phosphate oxidase</fullName>
    </submittedName>
</protein>
<dbReference type="RefSeq" id="WP_093954554.1">
    <property type="nucleotide sequence ID" value="NZ_NMUL01000113.1"/>
</dbReference>
<gene>
    <name evidence="2" type="ORF">CF165_49645</name>
</gene>
<proteinExistence type="predicted"/>
<feature type="domain" description="Pyridoxamine 5'-phosphate oxidase N-terminal" evidence="1">
    <location>
        <begin position="21"/>
        <end position="149"/>
    </location>
</feature>
<dbReference type="InterPro" id="IPR012349">
    <property type="entry name" value="Split_barrel_FMN-bd"/>
</dbReference>
<evidence type="ECO:0000259" key="1">
    <source>
        <dbReference type="Pfam" id="PF01243"/>
    </source>
</evidence>
<dbReference type="InterPro" id="IPR011576">
    <property type="entry name" value="Pyridox_Oxase_N"/>
</dbReference>
<sequence length="169" mass="19214">MNQFFEGRVCVVDVGSFTEIAEEFEARVARIAWATVATVGSDGAPRTRILHPIWEDSTGWIATTSDSYKIRQLREEPRVSLTYWDPQQDNVHIEGALTVVDDQRDRQRIWDLFASTPPPLGYDPILFWKGGKSDPSYALLRLDPTRIELTGLRQRSVGQPALIWRASRA</sequence>
<keyword evidence="3" id="KW-1185">Reference proteome</keyword>
<dbReference type="PANTHER" id="PTHR34818:SF1">
    <property type="entry name" value="PROTEIN BLI-3"/>
    <property type="match status" value="1"/>
</dbReference>
<dbReference type="SUPFAM" id="SSF50475">
    <property type="entry name" value="FMN-binding split barrel"/>
    <property type="match status" value="1"/>
</dbReference>
<dbReference type="Pfam" id="PF01243">
    <property type="entry name" value="PNPOx_N"/>
    <property type="match status" value="1"/>
</dbReference>
<dbReference type="PANTHER" id="PTHR34818">
    <property type="entry name" value="PROTEIN BLI-3"/>
    <property type="match status" value="1"/>
</dbReference>
<dbReference type="Gene3D" id="2.30.110.10">
    <property type="entry name" value="Electron Transport, Fmn-binding Protein, Chain A"/>
    <property type="match status" value="1"/>
</dbReference>
<dbReference type="InterPro" id="IPR052917">
    <property type="entry name" value="Stress-Dev_Protein"/>
</dbReference>
<organism evidence="2 3">
    <name type="scientific">Amycolatopsis vastitatis</name>
    <dbReference type="NCBI Taxonomy" id="1905142"/>
    <lineage>
        <taxon>Bacteria</taxon>
        <taxon>Bacillati</taxon>
        <taxon>Actinomycetota</taxon>
        <taxon>Actinomycetes</taxon>
        <taxon>Pseudonocardiales</taxon>
        <taxon>Pseudonocardiaceae</taxon>
        <taxon>Amycolatopsis</taxon>
    </lineage>
</organism>
<comment type="caution">
    <text evidence="2">The sequence shown here is derived from an EMBL/GenBank/DDBJ whole genome shotgun (WGS) entry which is preliminary data.</text>
</comment>
<dbReference type="EMBL" id="NMUL01000113">
    <property type="protein sequence ID" value="OXM59059.1"/>
    <property type="molecule type" value="Genomic_DNA"/>
</dbReference>
<dbReference type="Proteomes" id="UP000215199">
    <property type="component" value="Unassembled WGS sequence"/>
</dbReference>
<evidence type="ECO:0000313" key="2">
    <source>
        <dbReference type="EMBL" id="OXM59059.1"/>
    </source>
</evidence>